<protein>
    <submittedName>
        <fullName evidence="8">Zinc ABC transporter substrate-binding protein</fullName>
    </submittedName>
</protein>
<evidence type="ECO:0000256" key="5">
    <source>
        <dbReference type="RuleBase" id="RU003512"/>
    </source>
</evidence>
<keyword evidence="4 7" id="KW-0732">Signal</keyword>
<dbReference type="PROSITE" id="PS51257">
    <property type="entry name" value="PROKAR_LIPOPROTEIN"/>
    <property type="match status" value="1"/>
</dbReference>
<dbReference type="PANTHER" id="PTHR42953">
    <property type="entry name" value="HIGH-AFFINITY ZINC UPTAKE SYSTEM PROTEIN ZNUA-RELATED"/>
    <property type="match status" value="1"/>
</dbReference>
<dbReference type="GO" id="GO:0030313">
    <property type="term" value="C:cell envelope"/>
    <property type="evidence" value="ECO:0007669"/>
    <property type="project" value="UniProtKB-SubCell"/>
</dbReference>
<feature type="region of interest" description="Disordered" evidence="6">
    <location>
        <begin position="120"/>
        <end position="146"/>
    </location>
</feature>
<dbReference type="Pfam" id="PF01297">
    <property type="entry name" value="ZnuA"/>
    <property type="match status" value="1"/>
</dbReference>
<dbReference type="SUPFAM" id="SSF53807">
    <property type="entry name" value="Helical backbone' metal receptor"/>
    <property type="match status" value="1"/>
</dbReference>
<name>A0A7C8FRC5_9MICO</name>
<evidence type="ECO:0000256" key="6">
    <source>
        <dbReference type="SAM" id="MobiDB-lite"/>
    </source>
</evidence>
<feature type="compositionally biased region" description="Basic and acidic residues" evidence="6">
    <location>
        <begin position="135"/>
        <end position="146"/>
    </location>
</feature>
<comment type="caution">
    <text evidence="8">The sequence shown here is derived from an EMBL/GenBank/DDBJ whole genome shotgun (WGS) entry which is preliminary data.</text>
</comment>
<dbReference type="GO" id="GO:0030001">
    <property type="term" value="P:metal ion transport"/>
    <property type="evidence" value="ECO:0007669"/>
    <property type="project" value="InterPro"/>
</dbReference>
<dbReference type="EMBL" id="WBKA01000001">
    <property type="protein sequence ID" value="KAB1633717.1"/>
    <property type="molecule type" value="Genomic_DNA"/>
</dbReference>
<sequence length="328" mass="34436">MTRHHLRTASVIGLVAAAGLALTGCSQGEQADGGDQSVHIVASTTQVADFTRNVVGDTGAEITQIVQPNQSAHDIELTAADSAAIEGADAVIVNGVDLDHIVSDAAASDKVIDTSTGITLQAGEEEDEAGEASEGEGHDHGAEDPHIWTAPENARQMVQNIADGLARTDPDHADAYQDNAQAYEARLDALDQWITTSFEPVAPDDRKFVSTHDAFGYFVKAYDITQDDSVLGSLDDHAEPSEAELQQLVAKIEATGVKAVFAEASVDPKVADRIAQESGVRLYSGDDALYGDSLGTEGSDGATYIDATVHNVTLIGQSWGLDLTAPEL</sequence>
<evidence type="ECO:0000313" key="9">
    <source>
        <dbReference type="Proteomes" id="UP000481339"/>
    </source>
</evidence>
<dbReference type="RefSeq" id="WP_158035554.1">
    <property type="nucleotide sequence ID" value="NZ_BAAAZV010000018.1"/>
</dbReference>
<dbReference type="OrthoDB" id="9810636at2"/>
<comment type="similarity">
    <text evidence="5">Belongs to the bacterial solute-binding protein 9 family.</text>
</comment>
<dbReference type="GO" id="GO:0007155">
    <property type="term" value="P:cell adhesion"/>
    <property type="evidence" value="ECO:0007669"/>
    <property type="project" value="InterPro"/>
</dbReference>
<evidence type="ECO:0000256" key="2">
    <source>
        <dbReference type="ARBA" id="ARBA00022448"/>
    </source>
</evidence>
<organism evidence="8 9">
    <name type="scientific">Pseudoclavibacter caeni</name>
    <dbReference type="NCBI Taxonomy" id="908846"/>
    <lineage>
        <taxon>Bacteria</taxon>
        <taxon>Bacillati</taxon>
        <taxon>Actinomycetota</taxon>
        <taxon>Actinomycetes</taxon>
        <taxon>Micrococcales</taxon>
        <taxon>Microbacteriaceae</taxon>
        <taxon>Pseudoclavibacter</taxon>
    </lineage>
</organism>
<reference evidence="8 9" key="1">
    <citation type="submission" date="2019-09" db="EMBL/GenBank/DDBJ databases">
        <title>Phylogeny of genus Pseudoclavibacter and closely related genus.</title>
        <authorList>
            <person name="Li Y."/>
        </authorList>
    </citation>
    <scope>NUCLEOTIDE SEQUENCE [LARGE SCALE GENOMIC DNA]</scope>
    <source>
        <strain evidence="8 9">JCM 16921</strain>
    </source>
</reference>
<dbReference type="PRINTS" id="PR00690">
    <property type="entry name" value="ADHESNFAMILY"/>
</dbReference>
<evidence type="ECO:0000256" key="3">
    <source>
        <dbReference type="ARBA" id="ARBA00022723"/>
    </source>
</evidence>
<evidence type="ECO:0000256" key="7">
    <source>
        <dbReference type="SAM" id="SignalP"/>
    </source>
</evidence>
<comment type="subcellular location">
    <subcellularLocation>
        <location evidence="1">Cell envelope</location>
    </subcellularLocation>
</comment>
<dbReference type="InterPro" id="IPR006127">
    <property type="entry name" value="ZnuA-like"/>
</dbReference>
<dbReference type="GO" id="GO:0046872">
    <property type="term" value="F:metal ion binding"/>
    <property type="evidence" value="ECO:0007669"/>
    <property type="project" value="UniProtKB-KW"/>
</dbReference>
<dbReference type="InterPro" id="IPR006128">
    <property type="entry name" value="Lipoprotein_PsaA-like"/>
</dbReference>
<feature type="signal peptide" evidence="7">
    <location>
        <begin position="1"/>
        <end position="31"/>
    </location>
</feature>
<dbReference type="AlphaFoldDB" id="A0A7C8FRC5"/>
<evidence type="ECO:0000256" key="4">
    <source>
        <dbReference type="ARBA" id="ARBA00022729"/>
    </source>
</evidence>
<evidence type="ECO:0000256" key="1">
    <source>
        <dbReference type="ARBA" id="ARBA00004196"/>
    </source>
</evidence>
<keyword evidence="9" id="KW-1185">Reference proteome</keyword>
<keyword evidence="3" id="KW-0479">Metal-binding</keyword>
<dbReference type="PRINTS" id="PR00691">
    <property type="entry name" value="ADHESINB"/>
</dbReference>
<feature type="chain" id="PRO_5028933570" evidence="7">
    <location>
        <begin position="32"/>
        <end position="328"/>
    </location>
</feature>
<dbReference type="InterPro" id="IPR006129">
    <property type="entry name" value="AdhesinB"/>
</dbReference>
<feature type="compositionally biased region" description="Acidic residues" evidence="6">
    <location>
        <begin position="123"/>
        <end position="134"/>
    </location>
</feature>
<gene>
    <name evidence="8" type="ORF">F8O02_01980</name>
</gene>
<dbReference type="InterPro" id="IPR050492">
    <property type="entry name" value="Bact_metal-bind_prot9"/>
</dbReference>
<dbReference type="PANTHER" id="PTHR42953:SF1">
    <property type="entry name" value="METAL-BINDING PROTEIN HI_0362-RELATED"/>
    <property type="match status" value="1"/>
</dbReference>
<dbReference type="Proteomes" id="UP000481339">
    <property type="component" value="Unassembled WGS sequence"/>
</dbReference>
<keyword evidence="2 5" id="KW-0813">Transport</keyword>
<accession>A0A7C8FRC5</accession>
<dbReference type="Gene3D" id="3.40.50.1980">
    <property type="entry name" value="Nitrogenase molybdenum iron protein domain"/>
    <property type="match status" value="2"/>
</dbReference>
<proteinExistence type="inferred from homology"/>
<evidence type="ECO:0000313" key="8">
    <source>
        <dbReference type="EMBL" id="KAB1633717.1"/>
    </source>
</evidence>